<evidence type="ECO:0000313" key="2">
    <source>
        <dbReference type="EMBL" id="KAK3398624.1"/>
    </source>
</evidence>
<dbReference type="AlphaFoldDB" id="A0AAE0PF21"/>
<feature type="region of interest" description="Disordered" evidence="1">
    <location>
        <begin position="203"/>
        <end position="234"/>
    </location>
</feature>
<reference evidence="2" key="1">
    <citation type="journal article" date="2023" name="Mol. Phylogenet. Evol.">
        <title>Genome-scale phylogeny and comparative genomics of the fungal order Sordariales.</title>
        <authorList>
            <person name="Hensen N."/>
            <person name="Bonometti L."/>
            <person name="Westerberg I."/>
            <person name="Brannstrom I.O."/>
            <person name="Guillou S."/>
            <person name="Cros-Aarteil S."/>
            <person name="Calhoun S."/>
            <person name="Haridas S."/>
            <person name="Kuo A."/>
            <person name="Mondo S."/>
            <person name="Pangilinan J."/>
            <person name="Riley R."/>
            <person name="LaButti K."/>
            <person name="Andreopoulos B."/>
            <person name="Lipzen A."/>
            <person name="Chen C."/>
            <person name="Yan M."/>
            <person name="Daum C."/>
            <person name="Ng V."/>
            <person name="Clum A."/>
            <person name="Steindorff A."/>
            <person name="Ohm R.A."/>
            <person name="Martin F."/>
            <person name="Silar P."/>
            <person name="Natvig D.O."/>
            <person name="Lalanne C."/>
            <person name="Gautier V."/>
            <person name="Ament-Velasquez S.L."/>
            <person name="Kruys A."/>
            <person name="Hutchinson M.I."/>
            <person name="Powell A.J."/>
            <person name="Barry K."/>
            <person name="Miller A.N."/>
            <person name="Grigoriev I.V."/>
            <person name="Debuchy R."/>
            <person name="Gladieux P."/>
            <person name="Hiltunen Thoren M."/>
            <person name="Johannesson H."/>
        </authorList>
    </citation>
    <scope>NUCLEOTIDE SEQUENCE</scope>
    <source>
        <strain evidence="2">FGSC 1904</strain>
    </source>
</reference>
<evidence type="ECO:0000313" key="3">
    <source>
        <dbReference type="Proteomes" id="UP001281003"/>
    </source>
</evidence>
<organism evidence="2 3">
    <name type="scientific">Sordaria brevicollis</name>
    <dbReference type="NCBI Taxonomy" id="83679"/>
    <lineage>
        <taxon>Eukaryota</taxon>
        <taxon>Fungi</taxon>
        <taxon>Dikarya</taxon>
        <taxon>Ascomycota</taxon>
        <taxon>Pezizomycotina</taxon>
        <taxon>Sordariomycetes</taxon>
        <taxon>Sordariomycetidae</taxon>
        <taxon>Sordariales</taxon>
        <taxon>Sordariaceae</taxon>
        <taxon>Sordaria</taxon>
    </lineage>
</organism>
<protein>
    <submittedName>
        <fullName evidence="2">Uncharacterized protein</fullName>
    </submittedName>
</protein>
<dbReference type="Proteomes" id="UP001281003">
    <property type="component" value="Unassembled WGS sequence"/>
</dbReference>
<keyword evidence="3" id="KW-1185">Reference proteome</keyword>
<proteinExistence type="predicted"/>
<reference evidence="2" key="2">
    <citation type="submission" date="2023-07" db="EMBL/GenBank/DDBJ databases">
        <authorList>
            <consortium name="Lawrence Berkeley National Laboratory"/>
            <person name="Haridas S."/>
            <person name="Hensen N."/>
            <person name="Bonometti L."/>
            <person name="Westerberg I."/>
            <person name="Brannstrom I.O."/>
            <person name="Guillou S."/>
            <person name="Cros-Aarteil S."/>
            <person name="Calhoun S."/>
            <person name="Kuo A."/>
            <person name="Mondo S."/>
            <person name="Pangilinan J."/>
            <person name="Riley R."/>
            <person name="LaButti K."/>
            <person name="Andreopoulos B."/>
            <person name="Lipzen A."/>
            <person name="Chen C."/>
            <person name="Yanf M."/>
            <person name="Daum C."/>
            <person name="Ng V."/>
            <person name="Clum A."/>
            <person name="Steindorff A."/>
            <person name="Ohm R."/>
            <person name="Martin F."/>
            <person name="Silar P."/>
            <person name="Natvig D."/>
            <person name="Lalanne C."/>
            <person name="Gautier V."/>
            <person name="Ament-velasquez S.L."/>
            <person name="Kruys A."/>
            <person name="Hutchinson M.I."/>
            <person name="Powell A.J."/>
            <person name="Barry K."/>
            <person name="Miller A.N."/>
            <person name="Grigoriev I.V."/>
            <person name="Debuchy R."/>
            <person name="Gladieux P."/>
            <person name="Thoren M.H."/>
            <person name="Johannesson H."/>
        </authorList>
    </citation>
    <scope>NUCLEOTIDE SEQUENCE</scope>
    <source>
        <strain evidence="2">FGSC 1904</strain>
    </source>
</reference>
<evidence type="ECO:0000256" key="1">
    <source>
        <dbReference type="SAM" id="MobiDB-lite"/>
    </source>
</evidence>
<name>A0AAE0PF21_SORBR</name>
<feature type="region of interest" description="Disordered" evidence="1">
    <location>
        <begin position="1"/>
        <end position="61"/>
    </location>
</feature>
<comment type="caution">
    <text evidence="2">The sequence shown here is derived from an EMBL/GenBank/DDBJ whole genome shotgun (WGS) entry which is preliminary data.</text>
</comment>
<accession>A0AAE0PF21</accession>
<dbReference type="EMBL" id="JAUTDP010000006">
    <property type="protein sequence ID" value="KAK3398624.1"/>
    <property type="molecule type" value="Genomic_DNA"/>
</dbReference>
<gene>
    <name evidence="2" type="ORF">B0T20DRAFT_393006</name>
</gene>
<sequence length="293" mass="31012">MTKSLEVEWVGRQMETGRSQDDDDDDNDDEVGKVSKAKGGQGKTDQRKRGRVCRNGSGMGREVQEVRVHERGRPAPTLVPSALYPLPSVFHAVSPALTGPTPLWAGLVVLGAEWRAGCNRSVRNTAPSGSLWAALAVSPVAVGGSIAAGVSAFILRAPSFLVAVEMGIACDGGRDWGKSNLCHCQCEALWAHALFLCKCRGSQEQPKPPQRRARLEGRCSAQPSTGQSEDAAHGSRGIPLVAQAIPQRSKEIDHFCPGALLGCCASILGGGDMELPERVDCGRAAGGFLFSFP</sequence>